<reference evidence="1 2" key="1">
    <citation type="journal article" date="2019" name="Nat. Commun.">
        <title>A new type of DNA phosphorothioation-based antiviral system in archaea.</title>
        <authorList>
            <person name="Xiong L."/>
            <person name="Liu S."/>
            <person name="Chen S."/>
            <person name="Xiao Y."/>
            <person name="Zhu B."/>
            <person name="Gao Y."/>
            <person name="Zhang Y."/>
            <person name="Chen B."/>
            <person name="Luo J."/>
            <person name="Deng Z."/>
            <person name="Chen X."/>
            <person name="Wang L."/>
            <person name="Chen S."/>
        </authorList>
    </citation>
    <scope>NUCLEOTIDE SEQUENCE [LARGE SCALE GENOMIC DNA]</scope>
    <source>
        <strain evidence="1 2">CGMCC 1.10331</strain>
        <plasmid evidence="1 2">unnamed3</plasmid>
    </source>
</reference>
<evidence type="ECO:0000313" key="2">
    <source>
        <dbReference type="Proteomes" id="UP000296733"/>
    </source>
</evidence>
<dbReference type="Proteomes" id="UP000296733">
    <property type="component" value="Plasmid unnamed3"/>
</dbReference>
<organism evidence="1 2">
    <name type="scientific">Halobellus limi</name>
    <dbReference type="NCBI Taxonomy" id="699433"/>
    <lineage>
        <taxon>Archaea</taxon>
        <taxon>Methanobacteriati</taxon>
        <taxon>Methanobacteriota</taxon>
        <taxon>Stenosarchaea group</taxon>
        <taxon>Halobacteria</taxon>
        <taxon>Halobacteriales</taxon>
        <taxon>Haloferacaceae</taxon>
        <taxon>Halobellus</taxon>
    </lineage>
</organism>
<sequence length="59" mass="7070">MIDWYGSSARYHKFELRDKLDFLVRNDILEKEGDIEDESELYFRSNKDVYEDMSATATL</sequence>
<proteinExistence type="predicted"/>
<keyword evidence="1" id="KW-0614">Plasmid</keyword>
<dbReference type="AlphaFoldDB" id="A0A4D6H786"/>
<dbReference type="KEGG" id="hlm:DV707_18085"/>
<protein>
    <submittedName>
        <fullName evidence="1">Uncharacterized protein</fullName>
    </submittedName>
</protein>
<gene>
    <name evidence="1" type="ORF">DV707_18085</name>
</gene>
<name>A0A4D6H786_9EURY</name>
<dbReference type="EMBL" id="CP031314">
    <property type="protein sequence ID" value="QCC49639.1"/>
    <property type="molecule type" value="Genomic_DNA"/>
</dbReference>
<geneLocation type="plasmid" evidence="1">
    <name>unnamed3</name>
</geneLocation>
<accession>A0A4D6H786</accession>
<evidence type="ECO:0000313" key="1">
    <source>
        <dbReference type="EMBL" id="QCC49639.1"/>
    </source>
</evidence>